<dbReference type="InterPro" id="IPR004087">
    <property type="entry name" value="KH_dom"/>
</dbReference>
<feature type="domain" description="C3H1-type" evidence="7">
    <location>
        <begin position="173"/>
        <end position="201"/>
    </location>
</feature>
<proteinExistence type="predicted"/>
<sequence>MFPKHAIDYFFDKSQHNMHAFDDGSVENPAPIQNMNPTDNILLPEVAQPNIEVAQPSPEVTSPEVVQPSSEAQNQEVFRRYLFRGRPDAAFSGNGGFKRSREVVNIDKDYVFLDLLRLDVTHDVTSGCSFGDACHFLHYFPGYSAHAQLANLGGNNAVSVARNANFTDGPAPTMKTKICNKINTPEGCRYGDKCHFAHSEMEISKPHNPRYNEDPRMMGQIGGGFSQRFEPSQPVGNFGASATAKISIDAAFAGAVIGKNGVNSKQICRQTGVKLSIKDHETDTNQRNIELEGTFDQIKEASSMVRHLMMNISASTGRAEKPMGGSFNQGAPQSNYKKKMCEKFSKGLCTFGERCHFAHSASELRLA</sequence>
<reference evidence="8 9" key="1">
    <citation type="journal article" date="2021" name="Comput. Struct. Biotechnol. J.">
        <title>De novo genome assembly of the potent medicinal plant Rehmannia glutinosa using nanopore technology.</title>
        <authorList>
            <person name="Ma L."/>
            <person name="Dong C."/>
            <person name="Song C."/>
            <person name="Wang X."/>
            <person name="Zheng X."/>
            <person name="Niu Y."/>
            <person name="Chen S."/>
            <person name="Feng W."/>
        </authorList>
    </citation>
    <scope>NUCLEOTIDE SEQUENCE [LARGE SCALE GENOMIC DNA]</scope>
    <source>
        <strain evidence="8">DH-2019</strain>
    </source>
</reference>
<keyword evidence="5" id="KW-0694">RNA-binding</keyword>
<evidence type="ECO:0000256" key="3">
    <source>
        <dbReference type="ARBA" id="ARBA00022771"/>
    </source>
</evidence>
<accession>A0ABR0XUJ1</accession>
<dbReference type="Pfam" id="PF00013">
    <property type="entry name" value="KH_1"/>
    <property type="match status" value="1"/>
</dbReference>
<evidence type="ECO:0000313" key="8">
    <source>
        <dbReference type="EMBL" id="KAK6162876.1"/>
    </source>
</evidence>
<dbReference type="CDD" id="cd22464">
    <property type="entry name" value="KH-I_AtC3H36_like"/>
    <property type="match status" value="1"/>
</dbReference>
<feature type="zinc finger region" description="C3H1-type" evidence="6">
    <location>
        <begin position="335"/>
        <end position="362"/>
    </location>
</feature>
<keyword evidence="9" id="KW-1185">Reference proteome</keyword>
<dbReference type="InterPro" id="IPR045877">
    <property type="entry name" value="ZFP36-like"/>
</dbReference>
<dbReference type="PROSITE" id="PS50084">
    <property type="entry name" value="KH_TYPE_1"/>
    <property type="match status" value="1"/>
</dbReference>
<dbReference type="InterPro" id="IPR036855">
    <property type="entry name" value="Znf_CCCH_sf"/>
</dbReference>
<evidence type="ECO:0000259" key="7">
    <source>
        <dbReference type="PROSITE" id="PS50103"/>
    </source>
</evidence>
<dbReference type="Gene3D" id="4.10.1000.10">
    <property type="entry name" value="Zinc finger, CCCH-type"/>
    <property type="match status" value="2"/>
</dbReference>
<evidence type="ECO:0000256" key="1">
    <source>
        <dbReference type="ARBA" id="ARBA00022723"/>
    </source>
</evidence>
<keyword evidence="3 6" id="KW-0863">Zinc-finger</keyword>
<dbReference type="PROSITE" id="PS50103">
    <property type="entry name" value="ZF_C3H1"/>
    <property type="match status" value="2"/>
</dbReference>
<keyword evidence="2" id="KW-0677">Repeat</keyword>
<evidence type="ECO:0000256" key="6">
    <source>
        <dbReference type="PROSITE-ProRule" id="PRU00723"/>
    </source>
</evidence>
<evidence type="ECO:0000313" key="9">
    <source>
        <dbReference type="Proteomes" id="UP001318860"/>
    </source>
</evidence>
<dbReference type="InterPro" id="IPR004088">
    <property type="entry name" value="KH_dom_type_1"/>
</dbReference>
<feature type="domain" description="C3H1-type" evidence="7">
    <location>
        <begin position="335"/>
        <end position="362"/>
    </location>
</feature>
<dbReference type="SMART" id="SM00322">
    <property type="entry name" value="KH"/>
    <property type="match status" value="1"/>
</dbReference>
<dbReference type="SUPFAM" id="SSF90229">
    <property type="entry name" value="CCCH zinc finger"/>
    <property type="match status" value="2"/>
</dbReference>
<dbReference type="SUPFAM" id="SSF54791">
    <property type="entry name" value="Eukaryotic type KH-domain (KH-domain type I)"/>
    <property type="match status" value="1"/>
</dbReference>
<feature type="zinc finger region" description="C3H1-type" evidence="6">
    <location>
        <begin position="173"/>
        <end position="201"/>
    </location>
</feature>
<keyword evidence="1 6" id="KW-0479">Metal-binding</keyword>
<dbReference type="Gene3D" id="3.30.1370.10">
    <property type="entry name" value="K Homology domain, type 1"/>
    <property type="match status" value="1"/>
</dbReference>
<name>A0ABR0XUJ1_REHGL</name>
<dbReference type="PANTHER" id="PTHR12547:SF184">
    <property type="entry name" value="CCCH-TYPE ZN-FINGER PROTEIN"/>
    <property type="match status" value="1"/>
</dbReference>
<dbReference type="Proteomes" id="UP001318860">
    <property type="component" value="Unassembled WGS sequence"/>
</dbReference>
<dbReference type="PANTHER" id="PTHR12547">
    <property type="entry name" value="CCCH ZINC FINGER/TIS11-RELATED"/>
    <property type="match status" value="1"/>
</dbReference>
<keyword evidence="4 6" id="KW-0862">Zinc</keyword>
<evidence type="ECO:0000256" key="4">
    <source>
        <dbReference type="ARBA" id="ARBA00022833"/>
    </source>
</evidence>
<gene>
    <name evidence="8" type="ORF">DH2020_002717</name>
</gene>
<dbReference type="InterPro" id="IPR000571">
    <property type="entry name" value="Znf_CCCH"/>
</dbReference>
<organism evidence="8 9">
    <name type="scientific">Rehmannia glutinosa</name>
    <name type="common">Chinese foxglove</name>
    <dbReference type="NCBI Taxonomy" id="99300"/>
    <lineage>
        <taxon>Eukaryota</taxon>
        <taxon>Viridiplantae</taxon>
        <taxon>Streptophyta</taxon>
        <taxon>Embryophyta</taxon>
        <taxon>Tracheophyta</taxon>
        <taxon>Spermatophyta</taxon>
        <taxon>Magnoliopsida</taxon>
        <taxon>eudicotyledons</taxon>
        <taxon>Gunneridae</taxon>
        <taxon>Pentapetalae</taxon>
        <taxon>asterids</taxon>
        <taxon>lamiids</taxon>
        <taxon>Lamiales</taxon>
        <taxon>Orobanchaceae</taxon>
        <taxon>Rehmannieae</taxon>
        <taxon>Rehmannia</taxon>
    </lineage>
</organism>
<evidence type="ECO:0000256" key="2">
    <source>
        <dbReference type="ARBA" id="ARBA00022737"/>
    </source>
</evidence>
<dbReference type="InterPro" id="IPR036612">
    <property type="entry name" value="KH_dom_type_1_sf"/>
</dbReference>
<comment type="caution">
    <text evidence="8">The sequence shown here is derived from an EMBL/GenBank/DDBJ whole genome shotgun (WGS) entry which is preliminary data.</text>
</comment>
<protein>
    <recommendedName>
        <fullName evidence="7">C3H1-type domain-containing protein</fullName>
    </recommendedName>
</protein>
<evidence type="ECO:0000256" key="5">
    <source>
        <dbReference type="PROSITE-ProRule" id="PRU00117"/>
    </source>
</evidence>
<dbReference type="Pfam" id="PF00642">
    <property type="entry name" value="zf-CCCH"/>
    <property type="match status" value="1"/>
</dbReference>
<dbReference type="SMART" id="SM00356">
    <property type="entry name" value="ZnF_C3H1"/>
    <property type="match status" value="2"/>
</dbReference>
<dbReference type="EMBL" id="JABTTQ020000002">
    <property type="protein sequence ID" value="KAK6162876.1"/>
    <property type="molecule type" value="Genomic_DNA"/>
</dbReference>